<dbReference type="Gene3D" id="1.10.8.60">
    <property type="match status" value="1"/>
</dbReference>
<dbReference type="GO" id="GO:0006515">
    <property type="term" value="P:protein quality control for misfolded or incompletely synthesized proteins"/>
    <property type="evidence" value="ECO:0007669"/>
    <property type="project" value="TreeGrafter"/>
</dbReference>
<feature type="compositionally biased region" description="Polar residues" evidence="1">
    <location>
        <begin position="54"/>
        <end position="77"/>
    </location>
</feature>
<dbReference type="InterPro" id="IPR027065">
    <property type="entry name" value="Lon_Prtase"/>
</dbReference>
<name>A0A6C0JDI0_9ZZZZ</name>
<evidence type="ECO:0000259" key="3">
    <source>
        <dbReference type="Pfam" id="PF22667"/>
    </source>
</evidence>
<sequence>MEIEEIDTNNHKYNLRSKGNIEDVDPENTIGTKKNLKKSKNKFKIDDTKPKRTQVINSPVENSSPPSKKTTVINSESGPKVSKKKDKDYKITLTEKNTSGLATFALINTIVDAANKKVHKSKKHNSESGSDISSDDESYEGFEDLHPDIEYTDEEHKYMKSLPQKSREEMINRENALLLSTKNEVPLRFRLLNTELPIKTLSHVIGRLDHFYTLDTTENEYGKLLPWVNTLDKIPFGKFSPVIVTNKDHPNKIKSHLANTRKILDEAVYGHDTAKTQILSIIAREISNPSSMGNAIAIQGPMGNGKTTLVKEGICKAMKRPFALITLGGMSDASFLQGHEYTYEGARAGRIVEILCETGSMNPVFYFDELDKVSETAKGEEIINLLCHLTDLSQNNEFHDKYFSGVDFDLSRALFIFSYNDPSKINPILLDRMYKIKTDGFNSKSKLTISKNYLIPKLLKEFNFNQDDITFNDDALLSIVNNYCDEEKGVRNLKRNIETIISKLNIMRYLTPDKVKDTKPVLVEEPKTEVVEEPKTEAVEEPKTEAVEEPKTEAVEEPKTEAVEEPKTEVVEEPKSEVVEQPKTEVVEEPKTEVVEEPKTELVEEPKTEVVEEPKTEVVEETVVNCELEVEEKQRSESIIKETLETNIEIAIEELDTNISVKDVVDFTINNFKIPYNLTIEDLSLFLKNDPINPSIQHLYL</sequence>
<dbReference type="InterPro" id="IPR054594">
    <property type="entry name" value="Lon_lid"/>
</dbReference>
<dbReference type="Pfam" id="PF00004">
    <property type="entry name" value="AAA"/>
    <property type="match status" value="1"/>
</dbReference>
<feature type="region of interest" description="Disordered" evidence="1">
    <location>
        <begin position="528"/>
        <end position="614"/>
    </location>
</feature>
<dbReference type="GO" id="GO:0005759">
    <property type="term" value="C:mitochondrial matrix"/>
    <property type="evidence" value="ECO:0007669"/>
    <property type="project" value="TreeGrafter"/>
</dbReference>
<proteinExistence type="predicted"/>
<reference evidence="4" key="1">
    <citation type="journal article" date="2020" name="Nature">
        <title>Giant virus diversity and host interactions through global metagenomics.</title>
        <authorList>
            <person name="Schulz F."/>
            <person name="Roux S."/>
            <person name="Paez-Espino D."/>
            <person name="Jungbluth S."/>
            <person name="Walsh D.A."/>
            <person name="Denef V.J."/>
            <person name="McMahon K.D."/>
            <person name="Konstantinidis K.T."/>
            <person name="Eloe-Fadrosh E.A."/>
            <person name="Kyrpides N.C."/>
            <person name="Woyke T."/>
        </authorList>
    </citation>
    <scope>NUCLEOTIDE SEQUENCE</scope>
    <source>
        <strain evidence="4">GVMAG-M-3300026093-6</strain>
    </source>
</reference>
<dbReference type="GO" id="GO:0051131">
    <property type="term" value="P:chaperone-mediated protein complex assembly"/>
    <property type="evidence" value="ECO:0007669"/>
    <property type="project" value="TreeGrafter"/>
</dbReference>
<dbReference type="PANTHER" id="PTHR43718:SF2">
    <property type="entry name" value="LON PROTEASE HOMOLOG, MITOCHONDRIAL"/>
    <property type="match status" value="1"/>
</dbReference>
<dbReference type="PANTHER" id="PTHR43718">
    <property type="entry name" value="LON PROTEASE"/>
    <property type="match status" value="1"/>
</dbReference>
<dbReference type="EMBL" id="MN740380">
    <property type="protein sequence ID" value="QHU03443.1"/>
    <property type="molecule type" value="Genomic_DNA"/>
</dbReference>
<dbReference type="InterPro" id="IPR003959">
    <property type="entry name" value="ATPase_AAA_core"/>
</dbReference>
<dbReference type="GO" id="GO:0005524">
    <property type="term" value="F:ATP binding"/>
    <property type="evidence" value="ECO:0007669"/>
    <property type="project" value="InterPro"/>
</dbReference>
<dbReference type="GO" id="GO:0016887">
    <property type="term" value="F:ATP hydrolysis activity"/>
    <property type="evidence" value="ECO:0007669"/>
    <property type="project" value="InterPro"/>
</dbReference>
<feature type="domain" description="ATPase AAA-type core" evidence="2">
    <location>
        <begin position="298"/>
        <end position="435"/>
    </location>
</feature>
<evidence type="ECO:0000313" key="4">
    <source>
        <dbReference type="EMBL" id="QHU03443.1"/>
    </source>
</evidence>
<dbReference type="SUPFAM" id="SSF52540">
    <property type="entry name" value="P-loop containing nucleoside triphosphate hydrolases"/>
    <property type="match status" value="1"/>
</dbReference>
<dbReference type="Gene3D" id="3.40.50.300">
    <property type="entry name" value="P-loop containing nucleotide triphosphate hydrolases"/>
    <property type="match status" value="1"/>
</dbReference>
<evidence type="ECO:0000256" key="1">
    <source>
        <dbReference type="SAM" id="MobiDB-lite"/>
    </source>
</evidence>
<dbReference type="AlphaFoldDB" id="A0A6C0JDI0"/>
<dbReference type="InterPro" id="IPR027417">
    <property type="entry name" value="P-loop_NTPase"/>
</dbReference>
<protein>
    <submittedName>
        <fullName evidence="4">Uncharacterized protein</fullName>
    </submittedName>
</protein>
<organism evidence="4">
    <name type="scientific">viral metagenome</name>
    <dbReference type="NCBI Taxonomy" id="1070528"/>
    <lineage>
        <taxon>unclassified sequences</taxon>
        <taxon>metagenomes</taxon>
        <taxon>organismal metagenomes</taxon>
    </lineage>
</organism>
<feature type="region of interest" description="Disordered" evidence="1">
    <location>
        <begin position="117"/>
        <end position="139"/>
    </location>
</feature>
<feature type="domain" description="Lon protease AAA+ ATPase lid" evidence="3">
    <location>
        <begin position="462"/>
        <end position="504"/>
    </location>
</feature>
<accession>A0A6C0JDI0</accession>
<dbReference type="GO" id="GO:0007005">
    <property type="term" value="P:mitochondrion organization"/>
    <property type="evidence" value="ECO:0007669"/>
    <property type="project" value="TreeGrafter"/>
</dbReference>
<dbReference type="GO" id="GO:0004176">
    <property type="term" value="F:ATP-dependent peptidase activity"/>
    <property type="evidence" value="ECO:0007669"/>
    <property type="project" value="InterPro"/>
</dbReference>
<feature type="region of interest" description="Disordered" evidence="1">
    <location>
        <begin position="1"/>
        <end position="84"/>
    </location>
</feature>
<dbReference type="GO" id="GO:0004252">
    <property type="term" value="F:serine-type endopeptidase activity"/>
    <property type="evidence" value="ECO:0007669"/>
    <property type="project" value="InterPro"/>
</dbReference>
<dbReference type="Pfam" id="PF22667">
    <property type="entry name" value="Lon_lid"/>
    <property type="match status" value="1"/>
</dbReference>
<evidence type="ECO:0000259" key="2">
    <source>
        <dbReference type="Pfam" id="PF00004"/>
    </source>
</evidence>
<dbReference type="GO" id="GO:0003697">
    <property type="term" value="F:single-stranded DNA binding"/>
    <property type="evidence" value="ECO:0007669"/>
    <property type="project" value="TreeGrafter"/>
</dbReference>